<comment type="caution">
    <text evidence="1">The sequence shown here is derived from an EMBL/GenBank/DDBJ whole genome shotgun (WGS) entry which is preliminary data.</text>
</comment>
<dbReference type="EMBL" id="JABDTM020002886">
    <property type="protein sequence ID" value="KAH0822342.1"/>
    <property type="molecule type" value="Genomic_DNA"/>
</dbReference>
<keyword evidence="2" id="KW-1185">Reference proteome</keyword>
<proteinExistence type="predicted"/>
<reference evidence="1" key="1">
    <citation type="journal article" date="2020" name="J Insects Food Feed">
        <title>The yellow mealworm (Tenebrio molitor) genome: a resource for the emerging insects as food and feed industry.</title>
        <authorList>
            <person name="Eriksson T."/>
            <person name="Andere A."/>
            <person name="Kelstrup H."/>
            <person name="Emery V."/>
            <person name="Picard C."/>
        </authorList>
    </citation>
    <scope>NUCLEOTIDE SEQUENCE</scope>
    <source>
        <strain evidence="1">Stoneville</strain>
        <tissue evidence="1">Whole head</tissue>
    </source>
</reference>
<evidence type="ECO:0000313" key="2">
    <source>
        <dbReference type="Proteomes" id="UP000719412"/>
    </source>
</evidence>
<gene>
    <name evidence="1" type="ORF">GEV33_000449</name>
</gene>
<name>A0A8J6HY29_TENMO</name>
<reference evidence="1" key="2">
    <citation type="submission" date="2021-08" db="EMBL/GenBank/DDBJ databases">
        <authorList>
            <person name="Eriksson T."/>
        </authorList>
    </citation>
    <scope>NUCLEOTIDE SEQUENCE</scope>
    <source>
        <strain evidence="1">Stoneville</strain>
        <tissue evidence="1">Whole head</tissue>
    </source>
</reference>
<dbReference type="Proteomes" id="UP000719412">
    <property type="component" value="Unassembled WGS sequence"/>
</dbReference>
<sequence>MTDGRSLRRAGLFTLEFTDREIHGCCCGNVSDLERFGHHEQKEEGWGKEEKKITFRQVTGTKGNRN</sequence>
<evidence type="ECO:0000313" key="1">
    <source>
        <dbReference type="EMBL" id="KAH0822342.1"/>
    </source>
</evidence>
<dbReference type="AlphaFoldDB" id="A0A8J6HY29"/>
<protein>
    <submittedName>
        <fullName evidence="1">Uncharacterized protein</fullName>
    </submittedName>
</protein>
<accession>A0A8J6HY29</accession>
<organism evidence="1 2">
    <name type="scientific">Tenebrio molitor</name>
    <name type="common">Yellow mealworm beetle</name>
    <dbReference type="NCBI Taxonomy" id="7067"/>
    <lineage>
        <taxon>Eukaryota</taxon>
        <taxon>Metazoa</taxon>
        <taxon>Ecdysozoa</taxon>
        <taxon>Arthropoda</taxon>
        <taxon>Hexapoda</taxon>
        <taxon>Insecta</taxon>
        <taxon>Pterygota</taxon>
        <taxon>Neoptera</taxon>
        <taxon>Endopterygota</taxon>
        <taxon>Coleoptera</taxon>
        <taxon>Polyphaga</taxon>
        <taxon>Cucujiformia</taxon>
        <taxon>Tenebrionidae</taxon>
        <taxon>Tenebrio</taxon>
    </lineage>
</organism>